<evidence type="ECO:0000256" key="5">
    <source>
        <dbReference type="ARBA" id="ARBA00023065"/>
    </source>
</evidence>
<dbReference type="Pfam" id="PF02659">
    <property type="entry name" value="Mntp"/>
    <property type="match status" value="1"/>
</dbReference>
<comment type="subcellular location">
    <subcellularLocation>
        <location evidence="8">Cell membrane</location>
        <topology evidence="8">Multi-pass membrane protein</topology>
    </subcellularLocation>
</comment>
<feature type="transmembrane region" description="Helical" evidence="8">
    <location>
        <begin position="39"/>
        <end position="59"/>
    </location>
</feature>
<evidence type="ECO:0000256" key="8">
    <source>
        <dbReference type="HAMAP-Rule" id="MF_01521"/>
    </source>
</evidence>
<gene>
    <name evidence="8" type="primary">mntP</name>
    <name evidence="9" type="ORF">CAY53_07940</name>
</gene>
<dbReference type="PANTHER" id="PTHR35529:SF1">
    <property type="entry name" value="MANGANESE EFFLUX PUMP MNTP-RELATED"/>
    <property type="match status" value="1"/>
</dbReference>
<evidence type="ECO:0000256" key="3">
    <source>
        <dbReference type="ARBA" id="ARBA00022692"/>
    </source>
</evidence>
<dbReference type="GO" id="GO:0005886">
    <property type="term" value="C:plasma membrane"/>
    <property type="evidence" value="ECO:0007669"/>
    <property type="project" value="UniProtKB-SubCell"/>
</dbReference>
<keyword evidence="7 8" id="KW-0464">Manganese</keyword>
<dbReference type="GO" id="GO:0005384">
    <property type="term" value="F:manganese ion transmembrane transporter activity"/>
    <property type="evidence" value="ECO:0007669"/>
    <property type="project" value="UniProtKB-UniRule"/>
</dbReference>
<evidence type="ECO:0000256" key="1">
    <source>
        <dbReference type="ARBA" id="ARBA00022448"/>
    </source>
</evidence>
<evidence type="ECO:0000313" key="9">
    <source>
        <dbReference type="EMBL" id="AVD71405.1"/>
    </source>
</evidence>
<evidence type="ECO:0000256" key="7">
    <source>
        <dbReference type="ARBA" id="ARBA00023211"/>
    </source>
</evidence>
<protein>
    <recommendedName>
        <fullName evidence="8">Putative manganese efflux pump MntP</fullName>
    </recommendedName>
</protein>
<name>A0A2L1GNY9_9BACT</name>
<feature type="transmembrane region" description="Helical" evidence="8">
    <location>
        <begin position="170"/>
        <end position="190"/>
    </location>
</feature>
<comment type="function">
    <text evidence="8">Probably functions as a manganese efflux pump.</text>
</comment>
<dbReference type="KEGG" id="deo:CAY53_07940"/>
<keyword evidence="1 8" id="KW-0813">Transport</keyword>
<feature type="transmembrane region" description="Helical" evidence="8">
    <location>
        <begin position="139"/>
        <end position="158"/>
    </location>
</feature>
<reference evidence="9 10" key="1">
    <citation type="journal article" date="2018" name="MBio">
        <title>Insights into the evolution of host association through the isolation and characterization of a novel human periodontal pathobiont, Desulfobulbus oralis.</title>
        <authorList>
            <person name="Cross K.L."/>
            <person name="Chirania P."/>
            <person name="Xiong W."/>
            <person name="Beall C.J."/>
            <person name="Elkins J.G."/>
            <person name="Giannone R.J."/>
            <person name="Griffen A.L."/>
            <person name="Guss A.M."/>
            <person name="Hettich R.L."/>
            <person name="Joshi S.S."/>
            <person name="Mokrzan E.M."/>
            <person name="Martin R.K."/>
            <person name="Zhulin I.B."/>
            <person name="Leys E.J."/>
            <person name="Podar M."/>
        </authorList>
    </citation>
    <scope>NUCLEOTIDE SEQUENCE [LARGE SCALE GENOMIC DNA]</scope>
    <source>
        <strain evidence="9 10">ORNL</strain>
    </source>
</reference>
<evidence type="ECO:0000256" key="2">
    <source>
        <dbReference type="ARBA" id="ARBA00022475"/>
    </source>
</evidence>
<keyword evidence="5 8" id="KW-0406">Ion transport</keyword>
<dbReference type="OrthoDB" id="9811590at2"/>
<organism evidence="9 10">
    <name type="scientific">Desulfobulbus oralis</name>
    <dbReference type="NCBI Taxonomy" id="1986146"/>
    <lineage>
        <taxon>Bacteria</taxon>
        <taxon>Pseudomonadati</taxon>
        <taxon>Thermodesulfobacteriota</taxon>
        <taxon>Desulfobulbia</taxon>
        <taxon>Desulfobulbales</taxon>
        <taxon>Desulfobulbaceae</taxon>
        <taxon>Desulfobulbus</taxon>
    </lineage>
</organism>
<sequence length="191" mass="19687">MSFPALLTLALALAMDAFAVALAAGVHIRPLAFRPCFRLSFHFGLFQALMPVIGWTAGLSLRTLVQSLSHWIAFALLAAIGGHMLFGALNSREGAEAAKKAVDPSRGLTLLGLALATSIDALAVGLSLSLLGTGIWRPACIIGVVAALMTLLGLLLGHRAGRTWGGRAEALGGVILMLVGTKILLSGLSAP</sequence>
<evidence type="ECO:0000256" key="4">
    <source>
        <dbReference type="ARBA" id="ARBA00022989"/>
    </source>
</evidence>
<dbReference type="InterPro" id="IPR022929">
    <property type="entry name" value="Put_MntP"/>
</dbReference>
<keyword evidence="4 8" id="KW-1133">Transmembrane helix</keyword>
<dbReference type="AlphaFoldDB" id="A0A2L1GNY9"/>
<dbReference type="PANTHER" id="PTHR35529">
    <property type="entry name" value="MANGANESE EFFLUX PUMP MNTP-RELATED"/>
    <property type="match status" value="1"/>
</dbReference>
<evidence type="ECO:0000313" key="10">
    <source>
        <dbReference type="Proteomes" id="UP000239867"/>
    </source>
</evidence>
<keyword evidence="3 8" id="KW-0812">Transmembrane</keyword>
<evidence type="ECO:0000256" key="6">
    <source>
        <dbReference type="ARBA" id="ARBA00023136"/>
    </source>
</evidence>
<keyword evidence="10" id="KW-1185">Reference proteome</keyword>
<accession>A0A2L1GNY9</accession>
<dbReference type="HAMAP" id="MF_01521">
    <property type="entry name" value="MntP_pump"/>
    <property type="match status" value="1"/>
</dbReference>
<feature type="transmembrane region" description="Helical" evidence="8">
    <location>
        <begin position="109"/>
        <end position="132"/>
    </location>
</feature>
<dbReference type="Proteomes" id="UP000239867">
    <property type="component" value="Chromosome"/>
</dbReference>
<comment type="similarity">
    <text evidence="8">Belongs to the MntP (TC 9.B.29) family.</text>
</comment>
<keyword evidence="6 8" id="KW-0472">Membrane</keyword>
<feature type="transmembrane region" description="Helical" evidence="8">
    <location>
        <begin position="71"/>
        <end position="89"/>
    </location>
</feature>
<proteinExistence type="inferred from homology"/>
<dbReference type="InterPro" id="IPR003810">
    <property type="entry name" value="Mntp/YtaF"/>
</dbReference>
<dbReference type="RefSeq" id="WP_104936669.1">
    <property type="nucleotide sequence ID" value="NZ_CP021255.1"/>
</dbReference>
<dbReference type="EMBL" id="CP021255">
    <property type="protein sequence ID" value="AVD71405.1"/>
    <property type="molecule type" value="Genomic_DNA"/>
</dbReference>
<keyword evidence="2 8" id="KW-1003">Cell membrane</keyword>